<sequence>MPINVHRLCPGAQRQRTLHPLRRWEGMGVLYVRAAPRAPGPLQGAFLPPLGLGWDRLARPSPGTHPHHPGRAPNASHCKSAARRPRRGQVHAPLAAVSRWLSSWRTPVELSPPQPGVGATPSRWGQDRGPPTGRGQAPRFGEQPLRHRPPGQPRTPARHPERENNHHGTNPGPVPGHGAPPGGARTTTPRPSAPPRVPAGVRPPLSTWRLADAVFHVKPPHAKGAMFHVKHRPFSGLPASRGPGGPPRSGWAPRPPTRCAGPPPRPRRGRPCARTGSSAPGRTPRRCP</sequence>
<proteinExistence type="predicted"/>
<evidence type="ECO:0000256" key="1">
    <source>
        <dbReference type="SAM" id="MobiDB-lite"/>
    </source>
</evidence>
<accession>A0A1M6U3M2</accession>
<feature type="region of interest" description="Disordered" evidence="1">
    <location>
        <begin position="233"/>
        <end position="288"/>
    </location>
</feature>
<feature type="compositionally biased region" description="Pro residues" evidence="1">
    <location>
        <begin position="253"/>
        <end position="264"/>
    </location>
</feature>
<evidence type="ECO:0000313" key="2">
    <source>
        <dbReference type="EMBL" id="SHK63668.1"/>
    </source>
</evidence>
<feature type="region of interest" description="Disordered" evidence="1">
    <location>
        <begin position="57"/>
        <end position="92"/>
    </location>
</feature>
<gene>
    <name evidence="2" type="ORF">SAMN05421803_1262</name>
</gene>
<organism evidence="2 3">
    <name type="scientific">Nocardiopsis flavescens</name>
    <dbReference type="NCBI Taxonomy" id="758803"/>
    <lineage>
        <taxon>Bacteria</taxon>
        <taxon>Bacillati</taxon>
        <taxon>Actinomycetota</taxon>
        <taxon>Actinomycetes</taxon>
        <taxon>Streptosporangiales</taxon>
        <taxon>Nocardiopsidaceae</taxon>
        <taxon>Nocardiopsis</taxon>
    </lineage>
</organism>
<keyword evidence="3" id="KW-1185">Reference proteome</keyword>
<feature type="region of interest" description="Disordered" evidence="1">
    <location>
        <begin position="106"/>
        <end position="203"/>
    </location>
</feature>
<feature type="compositionally biased region" description="Basic residues" evidence="1">
    <location>
        <begin position="80"/>
        <end position="89"/>
    </location>
</feature>
<name>A0A1M6U3M2_9ACTN</name>
<evidence type="ECO:0000313" key="3">
    <source>
        <dbReference type="Proteomes" id="UP000184452"/>
    </source>
</evidence>
<dbReference type="EMBL" id="FQZK01000026">
    <property type="protein sequence ID" value="SHK63668.1"/>
    <property type="molecule type" value="Genomic_DNA"/>
</dbReference>
<protein>
    <submittedName>
        <fullName evidence="2">Uncharacterized protein</fullName>
    </submittedName>
</protein>
<reference evidence="2 3" key="1">
    <citation type="submission" date="2016-11" db="EMBL/GenBank/DDBJ databases">
        <authorList>
            <person name="Jaros S."/>
            <person name="Januszkiewicz K."/>
            <person name="Wedrychowicz H."/>
        </authorList>
    </citation>
    <scope>NUCLEOTIDE SEQUENCE [LARGE SCALE GENOMIC DNA]</scope>
    <source>
        <strain evidence="2 3">CGMCC 4.5723</strain>
    </source>
</reference>
<dbReference type="AlphaFoldDB" id="A0A1M6U3M2"/>
<dbReference type="STRING" id="758803.SAMN05421803_1262"/>
<dbReference type="Proteomes" id="UP000184452">
    <property type="component" value="Unassembled WGS sequence"/>
</dbReference>